<sequence>MVRWNMNPPQKIRLPKQQTQIQSRKQQIQNGWNQQERSDRLRTGRLRQAWFVNCLCRQLSST</sequence>
<dbReference type="AlphaFoldDB" id="F2B141"/>
<gene>
    <name evidence="1" type="ORF">RBWH47_02938</name>
</gene>
<evidence type="ECO:0000313" key="2">
    <source>
        <dbReference type="Proteomes" id="UP000006222"/>
    </source>
</evidence>
<reference evidence="1 2" key="1">
    <citation type="journal article" date="2013" name="Mar. Genomics">
        <title>Expression of sulfatases in Rhodopirellula baltica and the diversity of sulfatases in the genus Rhodopirellula.</title>
        <authorList>
            <person name="Wegner C.E."/>
            <person name="Richter-Heitmann T."/>
            <person name="Klindworth A."/>
            <person name="Klockow C."/>
            <person name="Richter M."/>
            <person name="Achstetter T."/>
            <person name="Glockner F.O."/>
            <person name="Harder J."/>
        </authorList>
    </citation>
    <scope>NUCLEOTIDE SEQUENCE [LARGE SCALE GENOMIC DNA]</scope>
    <source>
        <strain evidence="1 2">WH47</strain>
    </source>
</reference>
<name>F2B141_RHOBT</name>
<protein>
    <submittedName>
        <fullName evidence="1">Uncharacterized protein</fullName>
    </submittedName>
</protein>
<dbReference type="Proteomes" id="UP000006222">
    <property type="component" value="Unassembled WGS sequence"/>
</dbReference>
<evidence type="ECO:0000313" key="1">
    <source>
        <dbReference type="EMBL" id="EGF24393.1"/>
    </source>
</evidence>
<organism evidence="1 2">
    <name type="scientific">Rhodopirellula baltica WH47</name>
    <dbReference type="NCBI Taxonomy" id="991778"/>
    <lineage>
        <taxon>Bacteria</taxon>
        <taxon>Pseudomonadati</taxon>
        <taxon>Planctomycetota</taxon>
        <taxon>Planctomycetia</taxon>
        <taxon>Pirellulales</taxon>
        <taxon>Pirellulaceae</taxon>
        <taxon>Rhodopirellula</taxon>
    </lineage>
</organism>
<dbReference type="PATRIC" id="fig|991778.3.peg.6042"/>
<dbReference type="EMBL" id="AFAR01000293">
    <property type="protein sequence ID" value="EGF24393.1"/>
    <property type="molecule type" value="Genomic_DNA"/>
</dbReference>
<comment type="caution">
    <text evidence="1">The sequence shown here is derived from an EMBL/GenBank/DDBJ whole genome shotgun (WGS) entry which is preliminary data.</text>
</comment>
<accession>F2B141</accession>
<proteinExistence type="predicted"/>